<dbReference type="EMBL" id="MPUH01000053">
    <property type="protein sequence ID" value="OMJ92833.1"/>
    <property type="molecule type" value="Genomic_DNA"/>
</dbReference>
<evidence type="ECO:0000313" key="1">
    <source>
        <dbReference type="EMBL" id="OMJ92833.1"/>
    </source>
</evidence>
<dbReference type="GO" id="GO:0000964">
    <property type="term" value="P:mitochondrial RNA 5'-end processing"/>
    <property type="evidence" value="ECO:0007669"/>
    <property type="project" value="TreeGrafter"/>
</dbReference>
<dbReference type="AlphaFoldDB" id="A0A1R2CV37"/>
<dbReference type="OrthoDB" id="10249045at2759"/>
<evidence type="ECO:0000313" key="2">
    <source>
        <dbReference type="Proteomes" id="UP000187209"/>
    </source>
</evidence>
<keyword evidence="2" id="KW-1185">Reference proteome</keyword>
<name>A0A1R2CV37_9CILI</name>
<sequence>MLLRRLRRFASESIESEEWLTDRKLDSQLNLVNPQRHIYAKEYDLKKLEDHSLASSPTRPPHLFHNLEKIVRTEGIYPSDQFPKQAQVCPKITPELYDRFTNYTRPSNDILLHSVATKEKCKYMTGSSSLTESLQQLYYVISNFKSPDITGLGKNYDHLNMNYMSAYRKPTTFILRKLPGGIYAIDGDKGPIDNNAQILLMGGIVLEALFTTEPEIFARLCDLSKEISPNDKEVVEASSRSFRFRKIGNLIVRSQIDCEGLDEEGNPFVFEIKTRAAAPIRYDLNNYFQYLDYKITKRNGIHSSYEREYFDLIRSILLKYFFQIKIGKMDGAFIAYHNTEEIFGYEYIKIDEIEKRLFGCAEISEQVLKICLAMFQDILDDVTAKFPKDELIKVGIFANYKSDELLITAEAHEKNFEYTNVPEIKKFIEDEVDFYNAFFPGKTAYAMSRRIFPYINGILQKEPVFLEKGDKFTFKQVKYNKGVMKFQDYMYFLHHAYKMDSITYHKDFIGTWKKFNDFHVYRKPTYRSLMSNQ</sequence>
<reference evidence="1 2" key="1">
    <citation type="submission" date="2016-11" db="EMBL/GenBank/DDBJ databases">
        <title>The macronuclear genome of Stentor coeruleus: a giant cell with tiny introns.</title>
        <authorList>
            <person name="Slabodnick M."/>
            <person name="Ruby J.G."/>
            <person name="Reiff S.B."/>
            <person name="Swart E.C."/>
            <person name="Gosai S."/>
            <person name="Prabakaran S."/>
            <person name="Witkowska E."/>
            <person name="Larue G.E."/>
            <person name="Fisher S."/>
            <person name="Freeman R.M."/>
            <person name="Gunawardena J."/>
            <person name="Chu W."/>
            <person name="Stover N.A."/>
            <person name="Gregory B.D."/>
            <person name="Nowacki M."/>
            <person name="Derisi J."/>
            <person name="Roy S.W."/>
            <person name="Marshall W.F."/>
            <person name="Sood P."/>
        </authorList>
    </citation>
    <scope>NUCLEOTIDE SEQUENCE [LARGE SCALE GENOMIC DNA]</scope>
    <source>
        <strain evidence="1">WM001</strain>
    </source>
</reference>
<accession>A0A1R2CV37</accession>
<gene>
    <name evidence="1" type="ORF">SteCoe_4279</name>
</gene>
<dbReference type="InterPro" id="IPR013943">
    <property type="entry name" value="Pet127"/>
</dbReference>
<dbReference type="PANTHER" id="PTHR31014:SF0">
    <property type="entry name" value="MITOCHONDRIAL TRANSLATION SYSTEM COMPONENT PET127-RELATED"/>
    <property type="match status" value="1"/>
</dbReference>
<comment type="caution">
    <text evidence="1">The sequence shown here is derived from an EMBL/GenBank/DDBJ whole genome shotgun (WGS) entry which is preliminary data.</text>
</comment>
<proteinExistence type="predicted"/>
<dbReference type="PANTHER" id="PTHR31014">
    <property type="entry name" value="MITOCHONDRIAL TRANSLATION SYSTEM COMPONENT PET127-RELATED"/>
    <property type="match status" value="1"/>
</dbReference>
<dbReference type="Proteomes" id="UP000187209">
    <property type="component" value="Unassembled WGS sequence"/>
</dbReference>
<organism evidence="1 2">
    <name type="scientific">Stentor coeruleus</name>
    <dbReference type="NCBI Taxonomy" id="5963"/>
    <lineage>
        <taxon>Eukaryota</taxon>
        <taxon>Sar</taxon>
        <taxon>Alveolata</taxon>
        <taxon>Ciliophora</taxon>
        <taxon>Postciliodesmatophora</taxon>
        <taxon>Heterotrichea</taxon>
        <taxon>Heterotrichida</taxon>
        <taxon>Stentoridae</taxon>
        <taxon>Stentor</taxon>
    </lineage>
</organism>
<dbReference type="Pfam" id="PF08634">
    <property type="entry name" value="Pet127"/>
    <property type="match status" value="1"/>
</dbReference>
<dbReference type="GO" id="GO:0005740">
    <property type="term" value="C:mitochondrial envelope"/>
    <property type="evidence" value="ECO:0007669"/>
    <property type="project" value="TreeGrafter"/>
</dbReference>
<protein>
    <submittedName>
        <fullName evidence="1">Uncharacterized protein</fullName>
    </submittedName>
</protein>